<keyword evidence="5 7" id="KW-0472">Membrane</keyword>
<keyword evidence="3" id="KW-0496">Mitochondrion</keyword>
<organism evidence="9 10">
    <name type="scientific">Fusarium sarcochroum</name>
    <dbReference type="NCBI Taxonomy" id="1208366"/>
    <lineage>
        <taxon>Eukaryota</taxon>
        <taxon>Fungi</taxon>
        <taxon>Dikarya</taxon>
        <taxon>Ascomycota</taxon>
        <taxon>Pezizomycotina</taxon>
        <taxon>Sordariomycetes</taxon>
        <taxon>Hypocreomycetidae</taxon>
        <taxon>Hypocreales</taxon>
        <taxon>Nectriaceae</taxon>
        <taxon>Fusarium</taxon>
        <taxon>Fusarium lateritium species complex</taxon>
    </lineage>
</organism>
<feature type="repeat" description="Solcar" evidence="7">
    <location>
        <begin position="216"/>
        <end position="304"/>
    </location>
</feature>
<dbReference type="InterPro" id="IPR005493">
    <property type="entry name" value="RraA/RraA-like"/>
</dbReference>
<dbReference type="PANTHER" id="PTHR46982">
    <property type="entry name" value="CITRATE/OXOGLUTARATE CARRIER PROTEIN"/>
    <property type="match status" value="1"/>
</dbReference>
<comment type="similarity">
    <text evidence="8">Belongs to the mitochondrial carrier (TC 2.A.29) family.</text>
</comment>
<evidence type="ECO:0000256" key="3">
    <source>
        <dbReference type="ARBA" id="ARBA00022792"/>
    </source>
</evidence>
<comment type="caution">
    <text evidence="9">The sequence shown here is derived from an EMBL/GenBank/DDBJ whole genome shotgun (WGS) entry which is preliminary data.</text>
</comment>
<evidence type="ECO:0000313" key="10">
    <source>
        <dbReference type="Proteomes" id="UP000622797"/>
    </source>
</evidence>
<dbReference type="GO" id="GO:0046872">
    <property type="term" value="F:metal ion binding"/>
    <property type="evidence" value="ECO:0007669"/>
    <property type="project" value="UniProtKB-KW"/>
</dbReference>
<gene>
    <name evidence="9" type="ORF">FSARC_8881</name>
</gene>
<evidence type="ECO:0000256" key="8">
    <source>
        <dbReference type="RuleBase" id="RU000488"/>
    </source>
</evidence>
<dbReference type="Gene3D" id="1.50.40.10">
    <property type="entry name" value="Mitochondrial carrier domain"/>
    <property type="match status" value="1"/>
</dbReference>
<feature type="binding site" evidence="6">
    <location>
        <position position="411"/>
    </location>
    <ligand>
        <name>Mg(2+)</name>
        <dbReference type="ChEBI" id="CHEBI:18420"/>
    </ligand>
</feature>
<sequence>MATTAIASPTLGQTQSTRKPISWSNLVVGASMNLFQVTSLGQPMEVVKTHVAENRGDNLRTAIGKTWGRGGVRAFYQGLIPWAWIECSTKGSILFLASNEVEYYSKTVFGASPAIAGTLGGVAGGAAQSYLTMGMTTCMKTVEVTRPKNIQPGVRVPGTMEIFLGILRKEGIRGVNRGVNAVALRQISGWASRIGIARFAEGQIRTLQSKPADAKLSIWEKMAASTVGGVLSCWNQPFEVLRVEMQSLASGQDISSKPTMASAAKRIMATSGPLGFFRGVVPRIGVAAWATICMVGFGDIAKEYVGGIGDALVKLKYPYGGFLDGIHMWSPHMRSGSTRVMGPAVTVKMVEASNTTAPKPARHFADCNKPNGIMYIQQPKGLYSACWGGLMSTRAKHVGAGGVIVDGRVRDIAEHQEIEFPVFARETSILGSNTFTRASEIDVPLQFKDDLWINPGDILVGDREGVVVVPPKLMESVIGLCQERFDIDEKTFAALRNGDEMGPTIARLRR</sequence>
<evidence type="ECO:0000256" key="5">
    <source>
        <dbReference type="ARBA" id="ARBA00023136"/>
    </source>
</evidence>
<dbReference type="InterPro" id="IPR036704">
    <property type="entry name" value="RraA/RraA-like_sf"/>
</dbReference>
<dbReference type="GO" id="GO:0015742">
    <property type="term" value="P:alpha-ketoglutarate transport"/>
    <property type="evidence" value="ECO:0007669"/>
    <property type="project" value="TreeGrafter"/>
</dbReference>
<dbReference type="InterPro" id="IPR053017">
    <property type="entry name" value="Mito_Cit/Oxoglu_Carrier"/>
</dbReference>
<evidence type="ECO:0008006" key="11">
    <source>
        <dbReference type="Google" id="ProtNLM"/>
    </source>
</evidence>
<evidence type="ECO:0000313" key="9">
    <source>
        <dbReference type="EMBL" id="KAF4963079.1"/>
    </source>
</evidence>
<dbReference type="PANTHER" id="PTHR46982:SF1">
    <property type="entry name" value="CITRATE_OXOGLUTARATE CARRIER PROTEIN"/>
    <property type="match status" value="1"/>
</dbReference>
<dbReference type="PROSITE" id="PS50920">
    <property type="entry name" value="SOLCAR"/>
    <property type="match status" value="2"/>
</dbReference>
<dbReference type="Pfam" id="PF03737">
    <property type="entry name" value="RraA-like"/>
    <property type="match status" value="1"/>
</dbReference>
<dbReference type="SUPFAM" id="SSF103506">
    <property type="entry name" value="Mitochondrial carrier"/>
    <property type="match status" value="1"/>
</dbReference>
<accession>A0A8H4X6N1</accession>
<keyword evidence="4" id="KW-1133">Transmembrane helix</keyword>
<evidence type="ECO:0000256" key="2">
    <source>
        <dbReference type="ARBA" id="ARBA00022692"/>
    </source>
</evidence>
<dbReference type="EMBL" id="JABEXW010000497">
    <property type="protein sequence ID" value="KAF4963079.1"/>
    <property type="molecule type" value="Genomic_DNA"/>
</dbReference>
<name>A0A8H4X6N1_9HYPO</name>
<feature type="repeat" description="Solcar" evidence="7">
    <location>
        <begin position="111"/>
        <end position="203"/>
    </location>
</feature>
<reference evidence="9" key="2">
    <citation type="submission" date="2020-05" db="EMBL/GenBank/DDBJ databases">
        <authorList>
            <person name="Kim H.-S."/>
            <person name="Proctor R.H."/>
            <person name="Brown D.W."/>
        </authorList>
    </citation>
    <scope>NUCLEOTIDE SEQUENCE</scope>
    <source>
        <strain evidence="9">NRRL 20472</strain>
    </source>
</reference>
<dbReference type="Proteomes" id="UP000622797">
    <property type="component" value="Unassembled WGS sequence"/>
</dbReference>
<keyword evidence="10" id="KW-1185">Reference proteome</keyword>
<keyword evidence="8" id="KW-0813">Transport</keyword>
<keyword evidence="6" id="KW-0479">Metal-binding</keyword>
<evidence type="ECO:0000256" key="7">
    <source>
        <dbReference type="PROSITE-ProRule" id="PRU00282"/>
    </source>
</evidence>
<reference evidence="9" key="1">
    <citation type="journal article" date="2020" name="BMC Genomics">
        <title>Correction to: Identification and distribution of gene clusters required for synthesis of sphingolipid metabolism inhibitors in diverse species of the filamentous fungus Fusarium.</title>
        <authorList>
            <person name="Kim H.S."/>
            <person name="Lohmar J.M."/>
            <person name="Busman M."/>
            <person name="Brown D.W."/>
            <person name="Naumann T.A."/>
            <person name="Divon H.H."/>
            <person name="Lysoe E."/>
            <person name="Uhlig S."/>
            <person name="Proctor R.H."/>
        </authorList>
    </citation>
    <scope>NUCLEOTIDE SEQUENCE</scope>
    <source>
        <strain evidence="9">NRRL 20472</strain>
    </source>
</reference>
<dbReference type="AlphaFoldDB" id="A0A8H4X6N1"/>
<proteinExistence type="inferred from homology"/>
<dbReference type="GO" id="GO:0006843">
    <property type="term" value="P:mitochondrial citrate transmembrane transport"/>
    <property type="evidence" value="ECO:0007669"/>
    <property type="project" value="TreeGrafter"/>
</dbReference>
<dbReference type="InterPro" id="IPR018108">
    <property type="entry name" value="MCP_transmembrane"/>
</dbReference>
<dbReference type="Pfam" id="PF00153">
    <property type="entry name" value="Mito_carr"/>
    <property type="match status" value="1"/>
</dbReference>
<dbReference type="InterPro" id="IPR023395">
    <property type="entry name" value="MCP_dom_sf"/>
</dbReference>
<dbReference type="Gene3D" id="3.50.30.40">
    <property type="entry name" value="Ribonuclease E inhibitor RraA/RraA-like"/>
    <property type="match status" value="1"/>
</dbReference>
<dbReference type="GO" id="GO:0005371">
    <property type="term" value="F:tricarboxylate secondary active transmembrane transporter activity"/>
    <property type="evidence" value="ECO:0007669"/>
    <property type="project" value="TreeGrafter"/>
</dbReference>
<evidence type="ECO:0000256" key="4">
    <source>
        <dbReference type="ARBA" id="ARBA00022989"/>
    </source>
</evidence>
<feature type="binding site" evidence="6">
    <location>
        <begin position="388"/>
        <end position="391"/>
    </location>
    <ligand>
        <name>substrate</name>
    </ligand>
</feature>
<dbReference type="OrthoDB" id="10253709at2759"/>
<dbReference type="CDD" id="cd16841">
    <property type="entry name" value="RraA_family"/>
    <property type="match status" value="1"/>
</dbReference>
<protein>
    <recommendedName>
        <fullName evidence="11">Mitochondrial carrier</fullName>
    </recommendedName>
</protein>
<evidence type="ECO:0000256" key="1">
    <source>
        <dbReference type="ARBA" id="ARBA00004141"/>
    </source>
</evidence>
<dbReference type="GO" id="GO:0005739">
    <property type="term" value="C:mitochondrion"/>
    <property type="evidence" value="ECO:0007669"/>
    <property type="project" value="TreeGrafter"/>
</dbReference>
<keyword evidence="2 7" id="KW-0812">Transmembrane</keyword>
<comment type="subcellular location">
    <subcellularLocation>
        <location evidence="1">Membrane</location>
        <topology evidence="1">Multi-pass membrane protein</topology>
    </subcellularLocation>
</comment>
<dbReference type="GO" id="GO:0016020">
    <property type="term" value="C:membrane"/>
    <property type="evidence" value="ECO:0007669"/>
    <property type="project" value="UniProtKB-SubCell"/>
</dbReference>
<feature type="binding site" evidence="6">
    <location>
        <position position="410"/>
    </location>
    <ligand>
        <name>substrate</name>
    </ligand>
</feature>
<evidence type="ECO:0000256" key="6">
    <source>
        <dbReference type="PIRSR" id="PIRSR605493-1"/>
    </source>
</evidence>
<dbReference type="SUPFAM" id="SSF89562">
    <property type="entry name" value="RraA-like"/>
    <property type="match status" value="1"/>
</dbReference>
<keyword evidence="3" id="KW-0999">Mitochondrion inner membrane</keyword>
<keyword evidence="6" id="KW-0460">Magnesium</keyword>
<comment type="cofactor">
    <cofactor evidence="6">
        <name>Mg(2+)</name>
        <dbReference type="ChEBI" id="CHEBI:18420"/>
    </cofactor>
</comment>